<evidence type="ECO:0000256" key="1">
    <source>
        <dbReference type="SAM" id="MobiDB-lite"/>
    </source>
</evidence>
<sequence length="99" mass="11440">MGSRTTRNKPVRHGDHQPNSHASGNRKWDGSPQLEVRVPKTDLISQAQYNAIPTYCKYLYAHIMRAQHLGACFLPRCRRSINDDYRHLLYARSAVLYVT</sequence>
<protein>
    <submittedName>
        <fullName evidence="2">Uncharacterized protein</fullName>
    </submittedName>
</protein>
<organism evidence="2 3">
    <name type="scientific">Dreissena polymorpha</name>
    <name type="common">Zebra mussel</name>
    <name type="synonym">Mytilus polymorpha</name>
    <dbReference type="NCBI Taxonomy" id="45954"/>
    <lineage>
        <taxon>Eukaryota</taxon>
        <taxon>Metazoa</taxon>
        <taxon>Spiralia</taxon>
        <taxon>Lophotrochozoa</taxon>
        <taxon>Mollusca</taxon>
        <taxon>Bivalvia</taxon>
        <taxon>Autobranchia</taxon>
        <taxon>Heteroconchia</taxon>
        <taxon>Euheterodonta</taxon>
        <taxon>Imparidentia</taxon>
        <taxon>Neoheterodontei</taxon>
        <taxon>Myida</taxon>
        <taxon>Dreissenoidea</taxon>
        <taxon>Dreissenidae</taxon>
        <taxon>Dreissena</taxon>
    </lineage>
</organism>
<feature type="region of interest" description="Disordered" evidence="1">
    <location>
        <begin position="1"/>
        <end position="32"/>
    </location>
</feature>
<comment type="caution">
    <text evidence="2">The sequence shown here is derived from an EMBL/GenBank/DDBJ whole genome shotgun (WGS) entry which is preliminary data.</text>
</comment>
<reference evidence="2" key="2">
    <citation type="submission" date="2020-11" db="EMBL/GenBank/DDBJ databases">
        <authorList>
            <person name="McCartney M.A."/>
            <person name="Auch B."/>
            <person name="Kono T."/>
            <person name="Mallez S."/>
            <person name="Becker A."/>
            <person name="Gohl D.M."/>
            <person name="Silverstein K.A.T."/>
            <person name="Koren S."/>
            <person name="Bechman K.B."/>
            <person name="Herman A."/>
            <person name="Abrahante J.E."/>
            <person name="Garbe J."/>
        </authorList>
    </citation>
    <scope>NUCLEOTIDE SEQUENCE</scope>
    <source>
        <strain evidence="2">Duluth1</strain>
        <tissue evidence="2">Whole animal</tissue>
    </source>
</reference>
<evidence type="ECO:0000313" key="2">
    <source>
        <dbReference type="EMBL" id="KAH3791413.1"/>
    </source>
</evidence>
<proteinExistence type="predicted"/>
<name>A0A9D4F5N5_DREPO</name>
<dbReference type="Proteomes" id="UP000828390">
    <property type="component" value="Unassembled WGS sequence"/>
</dbReference>
<dbReference type="EMBL" id="JAIWYP010000007">
    <property type="protein sequence ID" value="KAH3791413.1"/>
    <property type="molecule type" value="Genomic_DNA"/>
</dbReference>
<gene>
    <name evidence="2" type="ORF">DPMN_144898</name>
</gene>
<evidence type="ECO:0000313" key="3">
    <source>
        <dbReference type="Proteomes" id="UP000828390"/>
    </source>
</evidence>
<accession>A0A9D4F5N5</accession>
<dbReference type="AlphaFoldDB" id="A0A9D4F5N5"/>
<feature type="compositionally biased region" description="Basic residues" evidence="1">
    <location>
        <begin position="1"/>
        <end position="11"/>
    </location>
</feature>
<reference evidence="2" key="1">
    <citation type="journal article" date="2019" name="bioRxiv">
        <title>The Genome of the Zebra Mussel, Dreissena polymorpha: A Resource for Invasive Species Research.</title>
        <authorList>
            <person name="McCartney M.A."/>
            <person name="Auch B."/>
            <person name="Kono T."/>
            <person name="Mallez S."/>
            <person name="Zhang Y."/>
            <person name="Obille A."/>
            <person name="Becker A."/>
            <person name="Abrahante J.E."/>
            <person name="Garbe J."/>
            <person name="Badalamenti J.P."/>
            <person name="Herman A."/>
            <person name="Mangelson H."/>
            <person name="Liachko I."/>
            <person name="Sullivan S."/>
            <person name="Sone E.D."/>
            <person name="Koren S."/>
            <person name="Silverstein K.A.T."/>
            <person name="Beckman K.B."/>
            <person name="Gohl D.M."/>
        </authorList>
    </citation>
    <scope>NUCLEOTIDE SEQUENCE</scope>
    <source>
        <strain evidence="2">Duluth1</strain>
        <tissue evidence="2">Whole animal</tissue>
    </source>
</reference>
<keyword evidence="3" id="KW-1185">Reference proteome</keyword>